<dbReference type="OrthoDB" id="9780595at2"/>
<accession>A0A4V3D1C9</accession>
<protein>
    <recommendedName>
        <fullName evidence="1">NAD(P)-binding domain-containing protein</fullName>
    </recommendedName>
</protein>
<dbReference type="PANTHER" id="PTHR43355:SF2">
    <property type="entry name" value="FLAVIN REDUCTASE (NADPH)"/>
    <property type="match status" value="1"/>
</dbReference>
<dbReference type="Pfam" id="PF13460">
    <property type="entry name" value="NAD_binding_10"/>
    <property type="match status" value="1"/>
</dbReference>
<dbReference type="InterPro" id="IPR036291">
    <property type="entry name" value="NAD(P)-bd_dom_sf"/>
</dbReference>
<keyword evidence="3" id="KW-1185">Reference proteome</keyword>
<reference evidence="2 3" key="1">
    <citation type="submission" date="2019-03" db="EMBL/GenBank/DDBJ databases">
        <title>Genomic Encyclopedia of Archaeal and Bacterial Type Strains, Phase II (KMG-II): from individual species to whole genera.</title>
        <authorList>
            <person name="Goeker M."/>
        </authorList>
    </citation>
    <scope>NUCLEOTIDE SEQUENCE [LARGE SCALE GENOMIC DNA]</scope>
    <source>
        <strain evidence="2 3">DSM 19035</strain>
    </source>
</reference>
<dbReference type="SUPFAM" id="SSF51735">
    <property type="entry name" value="NAD(P)-binding Rossmann-fold domains"/>
    <property type="match status" value="1"/>
</dbReference>
<dbReference type="GO" id="GO:0016646">
    <property type="term" value="F:oxidoreductase activity, acting on the CH-NH group of donors, NAD or NADP as acceptor"/>
    <property type="evidence" value="ECO:0007669"/>
    <property type="project" value="TreeGrafter"/>
</dbReference>
<feature type="domain" description="NAD(P)-binding" evidence="1">
    <location>
        <begin position="8"/>
        <end position="196"/>
    </location>
</feature>
<evidence type="ECO:0000313" key="3">
    <source>
        <dbReference type="Proteomes" id="UP000295620"/>
    </source>
</evidence>
<dbReference type="EMBL" id="SNYC01000004">
    <property type="protein sequence ID" value="TDQ10227.1"/>
    <property type="molecule type" value="Genomic_DNA"/>
</dbReference>
<dbReference type="Gene3D" id="3.40.50.720">
    <property type="entry name" value="NAD(P)-binding Rossmann-like Domain"/>
    <property type="match status" value="1"/>
</dbReference>
<proteinExistence type="predicted"/>
<sequence>MKKIAVIGATGKSGKLIVAEALSRNLDVTAIVRNPDRLTTDIPYIEKDILDMSRDDIVPFNTVVNAYGVPLGREQEHRSVVNHLAKIFSGSGTRLIWIGSAGHFYTNNSRTQKVFQTVDSKWNKPSQILEEIHLSLSKLNDVNWTYIAPARDYILNGKRTGFYQSGTDTILYDKNGEPQISYADFAIALVDEIENPQYIQQTFTVAAL</sequence>
<comment type="caution">
    <text evidence="2">The sequence shown here is derived from an EMBL/GenBank/DDBJ whole genome shotgun (WGS) entry which is preliminary data.</text>
</comment>
<evidence type="ECO:0000313" key="2">
    <source>
        <dbReference type="EMBL" id="TDQ10227.1"/>
    </source>
</evidence>
<organism evidence="2 3">
    <name type="scientific">Pedobacter metabolipauper</name>
    <dbReference type="NCBI Taxonomy" id="425513"/>
    <lineage>
        <taxon>Bacteria</taxon>
        <taxon>Pseudomonadati</taxon>
        <taxon>Bacteroidota</taxon>
        <taxon>Sphingobacteriia</taxon>
        <taxon>Sphingobacteriales</taxon>
        <taxon>Sphingobacteriaceae</taxon>
        <taxon>Pedobacter</taxon>
    </lineage>
</organism>
<dbReference type="RefSeq" id="WP_133576249.1">
    <property type="nucleotide sequence ID" value="NZ_SNYC01000004.1"/>
</dbReference>
<name>A0A4V3D1C9_9SPHI</name>
<gene>
    <name evidence="2" type="ORF">ATK78_2392</name>
</gene>
<dbReference type="AlphaFoldDB" id="A0A4V3D1C9"/>
<evidence type="ECO:0000259" key="1">
    <source>
        <dbReference type="Pfam" id="PF13460"/>
    </source>
</evidence>
<dbReference type="InterPro" id="IPR051606">
    <property type="entry name" value="Polyketide_Oxido-like"/>
</dbReference>
<dbReference type="PANTHER" id="PTHR43355">
    <property type="entry name" value="FLAVIN REDUCTASE (NADPH)"/>
    <property type="match status" value="1"/>
</dbReference>
<dbReference type="InterPro" id="IPR016040">
    <property type="entry name" value="NAD(P)-bd_dom"/>
</dbReference>
<dbReference type="Proteomes" id="UP000295620">
    <property type="component" value="Unassembled WGS sequence"/>
</dbReference>